<feature type="region of interest" description="Disordered" evidence="2">
    <location>
        <begin position="493"/>
        <end position="661"/>
    </location>
</feature>
<evidence type="ECO:0000256" key="1">
    <source>
        <dbReference type="PROSITE-ProRule" id="PRU00047"/>
    </source>
</evidence>
<feature type="region of interest" description="Disordered" evidence="2">
    <location>
        <begin position="241"/>
        <end position="307"/>
    </location>
</feature>
<feature type="compositionally biased region" description="Basic and acidic residues" evidence="2">
    <location>
        <begin position="493"/>
        <end position="511"/>
    </location>
</feature>
<organism evidence="4 5">
    <name type="scientific">Lolium multiflorum</name>
    <name type="common">Italian ryegrass</name>
    <name type="synonym">Lolium perenne subsp. multiflorum</name>
    <dbReference type="NCBI Taxonomy" id="4521"/>
    <lineage>
        <taxon>Eukaryota</taxon>
        <taxon>Viridiplantae</taxon>
        <taxon>Streptophyta</taxon>
        <taxon>Embryophyta</taxon>
        <taxon>Tracheophyta</taxon>
        <taxon>Spermatophyta</taxon>
        <taxon>Magnoliopsida</taxon>
        <taxon>Liliopsida</taxon>
        <taxon>Poales</taxon>
        <taxon>Poaceae</taxon>
        <taxon>BOP clade</taxon>
        <taxon>Pooideae</taxon>
        <taxon>Poodae</taxon>
        <taxon>Poeae</taxon>
        <taxon>Poeae Chloroplast Group 2 (Poeae type)</taxon>
        <taxon>Loliodinae</taxon>
        <taxon>Loliinae</taxon>
        <taxon>Lolium</taxon>
    </lineage>
</organism>
<evidence type="ECO:0000256" key="2">
    <source>
        <dbReference type="SAM" id="MobiDB-lite"/>
    </source>
</evidence>
<protein>
    <recommendedName>
        <fullName evidence="3">CCHC-type domain-containing protein</fullName>
    </recommendedName>
</protein>
<evidence type="ECO:0000313" key="5">
    <source>
        <dbReference type="Proteomes" id="UP001231189"/>
    </source>
</evidence>
<dbReference type="InterPro" id="IPR001878">
    <property type="entry name" value="Znf_CCHC"/>
</dbReference>
<sequence length="756" mass="82886">MREQETHPPPAPRPFQVGAATPNLTADLPLLPSSSPPVPATAQAGLDLRFGLITPEIVASAAKAAADRRGKYGALPELEASSRASATLRQAGASSRPSVLLEAAAAQGRGSAACSASLPPPPPLRPGDRPCTLADLEAQRAPPQARAAGGRLRSIIIASKEFKEELKQRGTQDSAGSWQEVRPKFWWRKFKHSSLGFRRVDQRRDASADLFKGACFRCLSSRHFIRQCKGVLHCFECKKPGHRARDCPSRRPPPVGATSRRPPQVALNHLQANAAAERMPSPRRRSASEVEPGHPSNRPGEVYSSSLSTPAMEVAATEMRRTHLAILVSDTRLNISTRSIAKALQERLRFPWEDIHVSASYPDDFLVRLVLEGIPLNAWEDEPTIKAVIGGACELDCIERCSILKDNTAAVFVWVWCLDPDLIPKIKPHSILDRPAERRHDLPEGTPAEEGRDGPLYKILVHIDKVIDYTPLDESRRRRGWVWPQVFRKDWSFGVEDGKPGPRTRPVRDRLGPSSHSRRRDDDRDEDRHGAPRRGDRRGGDGREYGNSSRYSTERRPQHQERQDRRPSRSPDRRQRGDSSRHRSRSAGPVERRGLDAPPIGSAPQTQPGQTAAVHMEVAQASADRSRRCRSRSRTADGSSAWGNTPSPPPGPLAWACLPSPGPLPSSDGGIAANTVMATETCFPSPDNLAHFSASIPAPPSPLIPWDELRAGGSAFVATLGFEDSWSANIVQGTASEEPIHQFPSPLHLRSPLHGV</sequence>
<evidence type="ECO:0000259" key="3">
    <source>
        <dbReference type="PROSITE" id="PS50158"/>
    </source>
</evidence>
<dbReference type="EMBL" id="JAUUTY010000002">
    <property type="protein sequence ID" value="KAK1678302.1"/>
    <property type="molecule type" value="Genomic_DNA"/>
</dbReference>
<dbReference type="SMART" id="SM00343">
    <property type="entry name" value="ZnF_C2HC"/>
    <property type="match status" value="2"/>
</dbReference>
<feature type="compositionally biased region" description="Basic and acidic residues" evidence="2">
    <location>
        <begin position="552"/>
        <end position="581"/>
    </location>
</feature>
<keyword evidence="1" id="KW-0863">Zinc-finger</keyword>
<dbReference type="AlphaFoldDB" id="A0AAD8WRJ6"/>
<comment type="caution">
    <text evidence="4">The sequence shown here is derived from an EMBL/GenBank/DDBJ whole genome shotgun (WGS) entry which is preliminary data.</text>
</comment>
<dbReference type="Proteomes" id="UP001231189">
    <property type="component" value="Unassembled WGS sequence"/>
</dbReference>
<evidence type="ECO:0000313" key="4">
    <source>
        <dbReference type="EMBL" id="KAK1678302.1"/>
    </source>
</evidence>
<feature type="region of interest" description="Disordered" evidence="2">
    <location>
        <begin position="112"/>
        <end position="131"/>
    </location>
</feature>
<dbReference type="SUPFAM" id="SSF57756">
    <property type="entry name" value="Retrovirus zinc finger-like domains"/>
    <property type="match status" value="1"/>
</dbReference>
<proteinExistence type="predicted"/>
<feature type="compositionally biased region" description="Basic and acidic residues" evidence="2">
    <location>
        <begin position="519"/>
        <end position="544"/>
    </location>
</feature>
<gene>
    <name evidence="4" type="ORF">QYE76_039150</name>
</gene>
<dbReference type="PROSITE" id="PS50158">
    <property type="entry name" value="ZF_CCHC"/>
    <property type="match status" value="1"/>
</dbReference>
<dbReference type="Gene3D" id="4.10.60.10">
    <property type="entry name" value="Zinc finger, CCHC-type"/>
    <property type="match status" value="1"/>
</dbReference>
<keyword evidence="1" id="KW-0862">Zinc</keyword>
<dbReference type="InterPro" id="IPR036875">
    <property type="entry name" value="Znf_CCHC_sf"/>
</dbReference>
<dbReference type="PANTHER" id="PTHR33087:SF21">
    <property type="entry name" value="OS03G0782100 PROTEIN"/>
    <property type="match status" value="1"/>
</dbReference>
<name>A0AAD8WRJ6_LOLMU</name>
<dbReference type="InterPro" id="IPR053253">
    <property type="entry name" value="Sex_diff_modulator"/>
</dbReference>
<keyword evidence="5" id="KW-1185">Reference proteome</keyword>
<dbReference type="PANTHER" id="PTHR33087">
    <property type="entry name" value="OS07G0539200 PROTEIN"/>
    <property type="match status" value="1"/>
</dbReference>
<feature type="region of interest" description="Disordered" evidence="2">
    <location>
        <begin position="1"/>
        <end position="42"/>
    </location>
</feature>
<feature type="domain" description="CCHC-type" evidence="3">
    <location>
        <begin position="234"/>
        <end position="249"/>
    </location>
</feature>
<accession>A0AAD8WRJ6</accession>
<reference evidence="4" key="1">
    <citation type="submission" date="2023-07" db="EMBL/GenBank/DDBJ databases">
        <title>A chromosome-level genome assembly of Lolium multiflorum.</title>
        <authorList>
            <person name="Chen Y."/>
            <person name="Copetti D."/>
            <person name="Kolliker R."/>
            <person name="Studer B."/>
        </authorList>
    </citation>
    <scope>NUCLEOTIDE SEQUENCE</scope>
    <source>
        <strain evidence="4">02402/16</strain>
        <tissue evidence="4">Leaf</tissue>
    </source>
</reference>
<keyword evidence="1" id="KW-0479">Metal-binding</keyword>
<dbReference type="GO" id="GO:0008270">
    <property type="term" value="F:zinc ion binding"/>
    <property type="evidence" value="ECO:0007669"/>
    <property type="project" value="UniProtKB-KW"/>
</dbReference>
<dbReference type="GO" id="GO:0003676">
    <property type="term" value="F:nucleic acid binding"/>
    <property type="evidence" value="ECO:0007669"/>
    <property type="project" value="InterPro"/>
</dbReference>
<dbReference type="Pfam" id="PF00098">
    <property type="entry name" value="zf-CCHC"/>
    <property type="match status" value="1"/>
</dbReference>